<dbReference type="EMBL" id="MHCJ01000006">
    <property type="protein sequence ID" value="OGY17831.1"/>
    <property type="molecule type" value="Genomic_DNA"/>
</dbReference>
<dbReference type="Proteomes" id="UP000179233">
    <property type="component" value="Unassembled WGS sequence"/>
</dbReference>
<dbReference type="Pfam" id="PF01116">
    <property type="entry name" value="F_bP_aldolase"/>
    <property type="match status" value="1"/>
</dbReference>
<dbReference type="InterPro" id="IPR013785">
    <property type="entry name" value="Aldolase_TIM"/>
</dbReference>
<comment type="caution">
    <text evidence="1">The sequence shown here is derived from an EMBL/GenBank/DDBJ whole genome shotgun (WGS) entry which is preliminary data.</text>
</comment>
<evidence type="ECO:0008006" key="3">
    <source>
        <dbReference type="Google" id="ProtNLM"/>
    </source>
</evidence>
<organism evidence="1 2">
    <name type="scientific">Candidatus Chisholmbacteria bacterium RIFCSPHIGHO2_01_FULL_52_32</name>
    <dbReference type="NCBI Taxonomy" id="1797591"/>
    <lineage>
        <taxon>Bacteria</taxon>
        <taxon>Candidatus Chisholmiibacteriota</taxon>
    </lineage>
</organism>
<evidence type="ECO:0000313" key="2">
    <source>
        <dbReference type="Proteomes" id="UP000179233"/>
    </source>
</evidence>
<dbReference type="GO" id="GO:0016832">
    <property type="term" value="F:aldehyde-lyase activity"/>
    <property type="evidence" value="ECO:0007669"/>
    <property type="project" value="InterPro"/>
</dbReference>
<dbReference type="AlphaFoldDB" id="A0A1G1VR06"/>
<dbReference type="SUPFAM" id="SSF51569">
    <property type="entry name" value="Aldolase"/>
    <property type="match status" value="1"/>
</dbReference>
<dbReference type="Gene3D" id="3.20.20.70">
    <property type="entry name" value="Aldolase class I"/>
    <property type="match status" value="1"/>
</dbReference>
<protein>
    <recommendedName>
        <fullName evidence="3">Aldolase</fullName>
    </recommendedName>
</protein>
<dbReference type="GO" id="GO:0008270">
    <property type="term" value="F:zinc ion binding"/>
    <property type="evidence" value="ECO:0007669"/>
    <property type="project" value="InterPro"/>
</dbReference>
<dbReference type="InterPro" id="IPR000771">
    <property type="entry name" value="FBA_II"/>
</dbReference>
<accession>A0A1G1VR06</accession>
<sequence>MIAQSTLSILGDAIRVSEEAVEVLETGVLQSPLMDRLIWTAAFGNQEEKAAARWIIWEVGQQVGVRPASIYDFYVARGKGEVPATFTVPAINIRGMTYDVARSLFSKVVGLGVGAFVLELARSEMEYTDQSPSEYVTVLLAAALREGYRGPVFLQGDHFQAKAKAPGVAKEREEEGLRALIIQAVGAGMYNIDIDTSTLVDLTKEKASDQQRPNFSMCAGLSEHARSLEPMGITISLGGEIGEVGGHNSTEEELSAFMEGYEGARGGRFVGLSKLSVQTGTSHGGVVLPDGTIEQVAVDFETLKRLSKLAREEYSLAGAVQHGASTLPNELFGKFVEAGTLEIHLSTGFQNLTLDHPRFPAELLEKMYTWVDENLSGERKDGQTDEQFHYKLRKKAWGPFKKECWSIDKDARADMRGSLAERFGFLFEQLRVLNTKGLVESYVVPPVVHRKLSDFSQ</sequence>
<proteinExistence type="predicted"/>
<gene>
    <name evidence="1" type="ORF">A2786_00715</name>
</gene>
<reference evidence="1 2" key="1">
    <citation type="journal article" date="2016" name="Nat. Commun.">
        <title>Thousands of microbial genomes shed light on interconnected biogeochemical processes in an aquifer system.</title>
        <authorList>
            <person name="Anantharaman K."/>
            <person name="Brown C.T."/>
            <person name="Hug L.A."/>
            <person name="Sharon I."/>
            <person name="Castelle C.J."/>
            <person name="Probst A.J."/>
            <person name="Thomas B.C."/>
            <person name="Singh A."/>
            <person name="Wilkins M.J."/>
            <person name="Karaoz U."/>
            <person name="Brodie E.L."/>
            <person name="Williams K.H."/>
            <person name="Hubbard S.S."/>
            <person name="Banfield J.F."/>
        </authorList>
    </citation>
    <scope>NUCLEOTIDE SEQUENCE [LARGE SCALE GENOMIC DNA]</scope>
</reference>
<evidence type="ECO:0000313" key="1">
    <source>
        <dbReference type="EMBL" id="OGY17831.1"/>
    </source>
</evidence>
<dbReference type="GO" id="GO:0005975">
    <property type="term" value="P:carbohydrate metabolic process"/>
    <property type="evidence" value="ECO:0007669"/>
    <property type="project" value="InterPro"/>
</dbReference>
<name>A0A1G1VR06_9BACT</name>